<dbReference type="EMBL" id="SHKW01000001">
    <property type="protein sequence ID" value="RZU39387.1"/>
    <property type="molecule type" value="Genomic_DNA"/>
</dbReference>
<accession>A0A4Q7YP23</accession>
<evidence type="ECO:0000259" key="1">
    <source>
        <dbReference type="Pfam" id="PF08241"/>
    </source>
</evidence>
<proteinExistence type="predicted"/>
<protein>
    <submittedName>
        <fullName evidence="2">Methyltransferase family protein</fullName>
    </submittedName>
</protein>
<dbReference type="GO" id="GO:0032259">
    <property type="term" value="P:methylation"/>
    <property type="evidence" value="ECO:0007669"/>
    <property type="project" value="UniProtKB-KW"/>
</dbReference>
<dbReference type="SUPFAM" id="SSF53335">
    <property type="entry name" value="S-adenosyl-L-methionine-dependent methyltransferases"/>
    <property type="match status" value="1"/>
</dbReference>
<dbReference type="Proteomes" id="UP000292958">
    <property type="component" value="Unassembled WGS sequence"/>
</dbReference>
<dbReference type="PANTHER" id="PTHR43861:SF1">
    <property type="entry name" value="TRANS-ACONITATE 2-METHYLTRANSFERASE"/>
    <property type="match status" value="1"/>
</dbReference>
<dbReference type="InterPro" id="IPR029063">
    <property type="entry name" value="SAM-dependent_MTases_sf"/>
</dbReference>
<organism evidence="2 3">
    <name type="scientific">Edaphobacter modestus</name>
    <dbReference type="NCBI Taxonomy" id="388466"/>
    <lineage>
        <taxon>Bacteria</taxon>
        <taxon>Pseudomonadati</taxon>
        <taxon>Acidobacteriota</taxon>
        <taxon>Terriglobia</taxon>
        <taxon>Terriglobales</taxon>
        <taxon>Acidobacteriaceae</taxon>
        <taxon>Edaphobacter</taxon>
    </lineage>
</organism>
<dbReference type="RefSeq" id="WP_242618220.1">
    <property type="nucleotide sequence ID" value="NZ_SHKW01000001.1"/>
</dbReference>
<evidence type="ECO:0000313" key="3">
    <source>
        <dbReference type="Proteomes" id="UP000292958"/>
    </source>
</evidence>
<comment type="caution">
    <text evidence="2">The sequence shown here is derived from an EMBL/GenBank/DDBJ whole genome shotgun (WGS) entry which is preliminary data.</text>
</comment>
<dbReference type="Pfam" id="PF08241">
    <property type="entry name" value="Methyltransf_11"/>
    <property type="match status" value="1"/>
</dbReference>
<keyword evidence="2" id="KW-0808">Transferase</keyword>
<feature type="domain" description="Methyltransferase type 11" evidence="1">
    <location>
        <begin position="48"/>
        <end position="143"/>
    </location>
</feature>
<gene>
    <name evidence="2" type="ORF">BDD14_0767</name>
</gene>
<keyword evidence="2" id="KW-0489">Methyltransferase</keyword>
<keyword evidence="3" id="KW-1185">Reference proteome</keyword>
<dbReference type="CDD" id="cd02440">
    <property type="entry name" value="AdoMet_MTases"/>
    <property type="match status" value="1"/>
</dbReference>
<evidence type="ECO:0000313" key="2">
    <source>
        <dbReference type="EMBL" id="RZU39387.1"/>
    </source>
</evidence>
<dbReference type="InterPro" id="IPR013216">
    <property type="entry name" value="Methyltransf_11"/>
</dbReference>
<name>A0A4Q7YP23_9BACT</name>
<dbReference type="AlphaFoldDB" id="A0A4Q7YP23"/>
<sequence length="271" mass="29693">MQTIGDKYLLGTGRSDHDRLRVISEIHDGRTRELLLRAGLASEHRFVEFGCGLGYVTRWAASLGANATGIDLNEDNLAVAAQLAQEVGLKNARFVSANIYESGLEPESVDVAYSRWLMVHLNKPVEAMRAIHAALKPGGVMVCEEADVSAVYTEPSSAAYTELRDICMEGARNRGVDYSGGRRIHLWAKEADFELVHGDAYHPHYLTGKHKGFWNWTLHAVGLGMVREGSLSGARLEELVAGMAEADASPTTLVAHCRMHQLIARKPESKA</sequence>
<dbReference type="Gene3D" id="3.40.50.150">
    <property type="entry name" value="Vaccinia Virus protein VP39"/>
    <property type="match status" value="1"/>
</dbReference>
<reference evidence="2 3" key="1">
    <citation type="submission" date="2019-02" db="EMBL/GenBank/DDBJ databases">
        <title>Genomic Encyclopedia of Archaeal and Bacterial Type Strains, Phase II (KMG-II): from individual species to whole genera.</title>
        <authorList>
            <person name="Goeker M."/>
        </authorList>
    </citation>
    <scope>NUCLEOTIDE SEQUENCE [LARGE SCALE GENOMIC DNA]</scope>
    <source>
        <strain evidence="2 3">DSM 18101</strain>
    </source>
</reference>
<dbReference type="PANTHER" id="PTHR43861">
    <property type="entry name" value="TRANS-ACONITATE 2-METHYLTRANSFERASE-RELATED"/>
    <property type="match status" value="1"/>
</dbReference>
<dbReference type="GO" id="GO:0008757">
    <property type="term" value="F:S-adenosylmethionine-dependent methyltransferase activity"/>
    <property type="evidence" value="ECO:0007669"/>
    <property type="project" value="InterPro"/>
</dbReference>